<reference evidence="1 2" key="1">
    <citation type="journal article" date="2016" name="Nat. Commun.">
        <title>Thousands of microbial genomes shed light on interconnected biogeochemical processes in an aquifer system.</title>
        <authorList>
            <person name="Anantharaman K."/>
            <person name="Brown C.T."/>
            <person name="Hug L.A."/>
            <person name="Sharon I."/>
            <person name="Castelle C.J."/>
            <person name="Probst A.J."/>
            <person name="Thomas B.C."/>
            <person name="Singh A."/>
            <person name="Wilkins M.J."/>
            <person name="Karaoz U."/>
            <person name="Brodie E.L."/>
            <person name="Williams K.H."/>
            <person name="Hubbard S.S."/>
            <person name="Banfield J.F."/>
        </authorList>
    </citation>
    <scope>NUCLEOTIDE SEQUENCE [LARGE SCALE GENOMIC DNA]</scope>
</reference>
<gene>
    <name evidence="1" type="ORF">A2731_02375</name>
</gene>
<organism evidence="1 2">
    <name type="scientific">Candidatus Buchananbacteria bacterium RIFCSPHIGHO2_01_FULL_39_8</name>
    <dbReference type="NCBI Taxonomy" id="1797533"/>
    <lineage>
        <taxon>Bacteria</taxon>
        <taxon>Candidatus Buchananiibacteriota</taxon>
    </lineage>
</organism>
<evidence type="ECO:0000313" key="2">
    <source>
        <dbReference type="Proteomes" id="UP000176241"/>
    </source>
</evidence>
<evidence type="ECO:0000313" key="1">
    <source>
        <dbReference type="EMBL" id="OGY45598.1"/>
    </source>
</evidence>
<sequence length="130" mass="14449">MAKALLTLFISSLILVGCQQNVQKAIQPLTNTSEAVTERYEAERQKQEVKSNAMVNCQELCQQQLSSDGQDFNLGPCLSNEIAPDWVCDAAHSPRQEVDNDPANQCESFRQGITHHFVEVDGNCNVIKAR</sequence>
<dbReference type="PROSITE" id="PS51257">
    <property type="entry name" value="PROKAR_LIPOPROTEIN"/>
    <property type="match status" value="1"/>
</dbReference>
<dbReference type="AlphaFoldDB" id="A0A1G1XZY1"/>
<name>A0A1G1XZY1_9BACT</name>
<dbReference type="STRING" id="1797533.A2731_02375"/>
<proteinExistence type="predicted"/>
<dbReference type="Proteomes" id="UP000176241">
    <property type="component" value="Unassembled WGS sequence"/>
</dbReference>
<dbReference type="EMBL" id="MHIC01000014">
    <property type="protein sequence ID" value="OGY45598.1"/>
    <property type="molecule type" value="Genomic_DNA"/>
</dbReference>
<accession>A0A1G1XZY1</accession>
<protein>
    <submittedName>
        <fullName evidence="1">Uncharacterized protein</fullName>
    </submittedName>
</protein>
<comment type="caution">
    <text evidence="1">The sequence shown here is derived from an EMBL/GenBank/DDBJ whole genome shotgun (WGS) entry which is preliminary data.</text>
</comment>